<gene>
    <name evidence="2" type="ORF">I2F25_10020</name>
</gene>
<dbReference type="Proteomes" id="UP001339883">
    <property type="component" value="Unassembled WGS sequence"/>
</dbReference>
<feature type="signal peptide" evidence="1">
    <location>
        <begin position="1"/>
        <end position="23"/>
    </location>
</feature>
<name>A0ABU6DU48_9GAMM</name>
<evidence type="ECO:0000313" key="3">
    <source>
        <dbReference type="Proteomes" id="UP001339883"/>
    </source>
</evidence>
<sequence length="133" mass="14678">MSSFSKFLLSMTVIFSGFTAVHAESGYRICGAFAYVPGSGQLTKGLVTKVSKGNGGDTCGKKVSFMTNYYANAYKGEKADQSMKMVTCEDFSNHMGISGDICRSMQVNKIYKYNTIYDRNPAVKNPTVTFWHN</sequence>
<dbReference type="EMBL" id="VTDN01000007">
    <property type="protein sequence ID" value="MEB5477375.1"/>
    <property type="molecule type" value="Genomic_DNA"/>
</dbReference>
<evidence type="ECO:0000256" key="1">
    <source>
        <dbReference type="SAM" id="SignalP"/>
    </source>
</evidence>
<keyword evidence="3" id="KW-1185">Reference proteome</keyword>
<protein>
    <submittedName>
        <fullName evidence="2">Uncharacterized protein</fullName>
    </submittedName>
</protein>
<comment type="caution">
    <text evidence="2">The sequence shown here is derived from an EMBL/GenBank/DDBJ whole genome shotgun (WGS) entry which is preliminary data.</text>
</comment>
<organism evidence="2 3">
    <name type="scientific">Acinetobacter pollinis</name>
    <dbReference type="NCBI Taxonomy" id="2605270"/>
    <lineage>
        <taxon>Bacteria</taxon>
        <taxon>Pseudomonadati</taxon>
        <taxon>Pseudomonadota</taxon>
        <taxon>Gammaproteobacteria</taxon>
        <taxon>Moraxellales</taxon>
        <taxon>Moraxellaceae</taxon>
        <taxon>Acinetobacter</taxon>
    </lineage>
</organism>
<keyword evidence="1" id="KW-0732">Signal</keyword>
<evidence type="ECO:0000313" key="2">
    <source>
        <dbReference type="EMBL" id="MEB5477375.1"/>
    </source>
</evidence>
<proteinExistence type="predicted"/>
<dbReference type="RefSeq" id="WP_325775754.1">
    <property type="nucleotide sequence ID" value="NZ_VTDN01000007.1"/>
</dbReference>
<reference evidence="2 3" key="1">
    <citation type="submission" date="2019-08" db="EMBL/GenBank/DDBJ databases">
        <title>Five species of Acinetobacter isolated from floral nectar and animal pollinators.</title>
        <authorList>
            <person name="Hendry T.A."/>
        </authorList>
    </citation>
    <scope>NUCLEOTIDE SEQUENCE [LARGE SCALE GENOMIC DNA]</scope>
    <source>
        <strain evidence="2 3">MD18.27</strain>
    </source>
</reference>
<accession>A0ABU6DU48</accession>
<feature type="chain" id="PRO_5045844499" evidence="1">
    <location>
        <begin position="24"/>
        <end position="133"/>
    </location>
</feature>